<evidence type="ECO:0000256" key="1">
    <source>
        <dbReference type="SAM" id="MobiDB-lite"/>
    </source>
</evidence>
<protein>
    <submittedName>
        <fullName evidence="2">Uncharacterized protein</fullName>
    </submittedName>
</protein>
<name>A0A078R9Y7_PHOVU</name>
<accession>A0A078R9Y7</accession>
<dbReference type="AlphaFoldDB" id="A0A078R9Y7"/>
<feature type="region of interest" description="Disordered" evidence="1">
    <location>
        <begin position="34"/>
        <end position="55"/>
    </location>
</feature>
<reference evidence="2 3" key="1">
    <citation type="submission" date="2014-04" db="EMBL/GenBank/DDBJ databases">
        <authorList>
            <person name="Sears C."/>
            <person name="Carroll K."/>
            <person name="Sack B.R."/>
            <person name="Qadri F."/>
            <person name="Myers L.L."/>
            <person name="Chung G.-T."/>
            <person name="Escheverria P."/>
            <person name="Fraser C.M."/>
            <person name="Sadzewicz L."/>
            <person name="Shefchek K.A."/>
            <person name="Tallon L."/>
            <person name="Das S.P."/>
            <person name="Daugherty S."/>
            <person name="Mongodin E.F."/>
        </authorList>
    </citation>
    <scope>NUCLEOTIDE SEQUENCE [LARGE SCALE GENOMIC DNA]</scope>
    <source>
        <strain evidence="3">3775 SL(B) 10 (iv)</strain>
    </source>
</reference>
<evidence type="ECO:0000313" key="2">
    <source>
        <dbReference type="EMBL" id="KDS32208.1"/>
    </source>
</evidence>
<feature type="compositionally biased region" description="Basic residues" evidence="1">
    <location>
        <begin position="46"/>
        <end position="55"/>
    </location>
</feature>
<evidence type="ECO:0000313" key="3">
    <source>
        <dbReference type="Proteomes" id="UP000028134"/>
    </source>
</evidence>
<proteinExistence type="predicted"/>
<dbReference type="EMBL" id="JNHI01000005">
    <property type="protein sequence ID" value="KDS32208.1"/>
    <property type="molecule type" value="Genomic_DNA"/>
</dbReference>
<sequence>MLPSQCRSLNFLANMYPKKGTPIVRTIKSNCRKGILNPNGKSMNLKAHKRPMPVP</sequence>
<dbReference type="Proteomes" id="UP000028134">
    <property type="component" value="Unassembled WGS sequence"/>
</dbReference>
<comment type="caution">
    <text evidence="2">The sequence shown here is derived from an EMBL/GenBank/DDBJ whole genome shotgun (WGS) entry which is preliminary data.</text>
</comment>
<organism evidence="2 3">
    <name type="scientific">Phocaeicola vulgatus str. 3775 SL</name>
    <name type="common">B</name>
    <name type="synonym">iv</name>
    <dbReference type="NCBI Taxonomy" id="1339350"/>
    <lineage>
        <taxon>Bacteria</taxon>
        <taxon>Pseudomonadati</taxon>
        <taxon>Bacteroidota</taxon>
        <taxon>Bacteroidia</taxon>
        <taxon>Bacteroidales</taxon>
        <taxon>Bacteroidaceae</taxon>
        <taxon>Phocaeicola</taxon>
    </lineage>
</organism>
<gene>
    <name evidence="2" type="ORF">M097_1080</name>
</gene>